<sequence length="452" mass="49009">MAADSAATPGRAPSAPTRKKRKRDEGNEEGEEEALVAPAEVRELLAARTSLQPGSEAHTLAQFCAATGLCRMLVRALGFSGPDGSVMEELERKIKSGELQQRMPSSGGLVRDIAKLVPAVQQALSLRPACRLHPGLGDESASVGLGVRDVHLPDTFLDGFDSKQLHAYRRFNDALDFLGAVKRRYADRPEVYQSFLEIMKDFKAQRLDTPGVLAAVRELFSGNEELIEGFNKRFITAPGVYKAFLETLHEFHKQNQSIREVHAHVAHLFKDHPDLLAGFVEFLPETDKPSAASTPTPVAMPTPDALHQPFATLSVLSPSPSALSGADGLSVTVALSGAGLEEGDDGFDAGVAIDFVLDLAPDQFSVALTSSGGDRSMPLEVYQLTGPNSGAEKDEEQARGRRYVVRLPTPSQAESVLQRTSDAASTWVEVRDRHYALLFRRAVSFTRSPRGQ</sequence>
<reference evidence="6 7" key="1">
    <citation type="journal article" date="2013" name="Genome Biol.">
        <title>Genome of Acanthamoeba castellanii highlights extensive lateral gene transfer and early evolution of tyrosine kinase signaling.</title>
        <authorList>
            <person name="Clarke M."/>
            <person name="Lohan A.J."/>
            <person name="Liu B."/>
            <person name="Lagkouvardos I."/>
            <person name="Roy S."/>
            <person name="Zafar N."/>
            <person name="Bertelli C."/>
            <person name="Schilde C."/>
            <person name="Kianianmomeni A."/>
            <person name="Burglin T.R."/>
            <person name="Frech C."/>
            <person name="Turcotte B."/>
            <person name="Kopec K.O."/>
            <person name="Synnott J.M."/>
            <person name="Choo C."/>
            <person name="Paponov I."/>
            <person name="Finkler A."/>
            <person name="Soon Heng Tan C."/>
            <person name="Hutchins A.P."/>
            <person name="Weinmeier T."/>
            <person name="Rattei T."/>
            <person name="Chu J.S."/>
            <person name="Gimenez G."/>
            <person name="Irimia M."/>
            <person name="Rigden D.J."/>
            <person name="Fitzpatrick D.A."/>
            <person name="Lorenzo-Morales J."/>
            <person name="Bateman A."/>
            <person name="Chiu C.H."/>
            <person name="Tang P."/>
            <person name="Hegemann P."/>
            <person name="Fromm H."/>
            <person name="Raoult D."/>
            <person name="Greub G."/>
            <person name="Miranda-Saavedra D."/>
            <person name="Chen N."/>
            <person name="Nash P."/>
            <person name="Ginger M.L."/>
            <person name="Horn M."/>
            <person name="Schaap P."/>
            <person name="Caler L."/>
            <person name="Loftus B."/>
        </authorList>
    </citation>
    <scope>NUCLEOTIDE SEQUENCE [LARGE SCALE GENOMIC DNA]</scope>
    <source>
        <strain evidence="6 7">Neff</strain>
    </source>
</reference>
<evidence type="ECO:0000256" key="2">
    <source>
        <dbReference type="ARBA" id="ARBA00022491"/>
    </source>
</evidence>
<evidence type="ECO:0000256" key="5">
    <source>
        <dbReference type="SAM" id="MobiDB-lite"/>
    </source>
</evidence>
<feature type="region of interest" description="Disordered" evidence="5">
    <location>
        <begin position="1"/>
        <end position="35"/>
    </location>
</feature>
<evidence type="ECO:0000256" key="4">
    <source>
        <dbReference type="PROSITE-ProRule" id="PRU00810"/>
    </source>
</evidence>
<evidence type="ECO:0000313" key="7">
    <source>
        <dbReference type="Proteomes" id="UP000011083"/>
    </source>
</evidence>
<dbReference type="GO" id="GO:0003714">
    <property type="term" value="F:transcription corepressor activity"/>
    <property type="evidence" value="ECO:0007669"/>
    <property type="project" value="InterPro"/>
</dbReference>
<protein>
    <submittedName>
        <fullName evidence="6">Uncharacterized protein</fullName>
    </submittedName>
</protein>
<proteinExistence type="predicted"/>
<dbReference type="PANTHER" id="PTHR12346">
    <property type="entry name" value="SIN3B-RELATED"/>
    <property type="match status" value="1"/>
</dbReference>
<dbReference type="InterPro" id="IPR039774">
    <property type="entry name" value="Sin3-like"/>
</dbReference>
<organism evidence="6 7">
    <name type="scientific">Acanthamoeba castellanii (strain ATCC 30010 / Neff)</name>
    <dbReference type="NCBI Taxonomy" id="1257118"/>
    <lineage>
        <taxon>Eukaryota</taxon>
        <taxon>Amoebozoa</taxon>
        <taxon>Discosea</taxon>
        <taxon>Longamoebia</taxon>
        <taxon>Centramoebida</taxon>
        <taxon>Acanthamoebidae</taxon>
        <taxon>Acanthamoeba</taxon>
    </lineage>
</organism>
<dbReference type="InterPro" id="IPR036600">
    <property type="entry name" value="PAH_sf"/>
</dbReference>
<comment type="subcellular location">
    <subcellularLocation>
        <location evidence="1 4">Nucleus</location>
    </subcellularLocation>
</comment>
<gene>
    <name evidence="6" type="ORF">ACA1_389180</name>
</gene>
<keyword evidence="7" id="KW-1185">Reference proteome</keyword>
<evidence type="ECO:0000256" key="1">
    <source>
        <dbReference type="ARBA" id="ARBA00004123"/>
    </source>
</evidence>
<dbReference type="FunFam" id="1.20.1160.11:FF:000001">
    <property type="entry name" value="Paired amphipathic helix protein Sin3"/>
    <property type="match status" value="1"/>
</dbReference>
<dbReference type="OrthoDB" id="10265969at2759"/>
<evidence type="ECO:0000256" key="3">
    <source>
        <dbReference type="ARBA" id="ARBA00023242"/>
    </source>
</evidence>
<dbReference type="PROSITE" id="PS51477">
    <property type="entry name" value="PAH"/>
    <property type="match status" value="1"/>
</dbReference>
<evidence type="ECO:0000313" key="6">
    <source>
        <dbReference type="EMBL" id="ELR11207.1"/>
    </source>
</evidence>
<dbReference type="GO" id="GO:0000122">
    <property type="term" value="P:negative regulation of transcription by RNA polymerase II"/>
    <property type="evidence" value="ECO:0007669"/>
    <property type="project" value="TreeGrafter"/>
</dbReference>
<dbReference type="AlphaFoldDB" id="L8GDV6"/>
<dbReference type="Proteomes" id="UP000011083">
    <property type="component" value="Unassembled WGS sequence"/>
</dbReference>
<dbReference type="VEuPathDB" id="AmoebaDB:ACA1_389180"/>
<dbReference type="SUPFAM" id="SSF47762">
    <property type="entry name" value="PAH2 domain"/>
    <property type="match status" value="2"/>
</dbReference>
<accession>L8GDV6</accession>
<dbReference type="InterPro" id="IPR003822">
    <property type="entry name" value="PAH"/>
</dbReference>
<dbReference type="EMBL" id="KB008156">
    <property type="protein sequence ID" value="ELR11207.1"/>
    <property type="molecule type" value="Genomic_DNA"/>
</dbReference>
<keyword evidence="2" id="KW-0678">Repressor</keyword>
<keyword evidence="3 4" id="KW-0539">Nucleus</keyword>
<dbReference type="GO" id="GO:0000785">
    <property type="term" value="C:chromatin"/>
    <property type="evidence" value="ECO:0007669"/>
    <property type="project" value="TreeGrafter"/>
</dbReference>
<dbReference type="Pfam" id="PF02671">
    <property type="entry name" value="PAH"/>
    <property type="match status" value="2"/>
</dbReference>
<dbReference type="PANTHER" id="PTHR12346:SF0">
    <property type="entry name" value="SIN3A, ISOFORM G"/>
    <property type="match status" value="1"/>
</dbReference>
<dbReference type="RefSeq" id="XP_004333220.1">
    <property type="nucleotide sequence ID" value="XM_004333172.1"/>
</dbReference>
<dbReference type="KEGG" id="acan:ACA1_389180"/>
<name>L8GDV6_ACACF</name>
<dbReference type="STRING" id="1257118.L8GDV6"/>
<dbReference type="GO" id="GO:0000118">
    <property type="term" value="C:histone deacetylase complex"/>
    <property type="evidence" value="ECO:0007669"/>
    <property type="project" value="TreeGrafter"/>
</dbReference>
<dbReference type="GeneID" id="14911630"/>
<dbReference type="Gene3D" id="1.20.1160.11">
    <property type="entry name" value="Paired amphipathic helix"/>
    <property type="match status" value="2"/>
</dbReference>